<dbReference type="CDD" id="cd00198">
    <property type="entry name" value="vWFA"/>
    <property type="match status" value="1"/>
</dbReference>
<dbReference type="SUPFAM" id="SSF53850">
    <property type="entry name" value="Periplasmic binding protein-like II"/>
    <property type="match status" value="1"/>
</dbReference>
<accession>A0A1E2URT5</accession>
<evidence type="ECO:0000259" key="1">
    <source>
        <dbReference type="PROSITE" id="PS50234"/>
    </source>
</evidence>
<keyword evidence="3" id="KW-1185">Reference proteome</keyword>
<sequence>MKAYLALLSVVFTLLLNGCSGPVEQVSILAGSELKDIKPMLEEIKRETGVEIEFHFTGTLDGAETLASGAHYDMGWFSHAKYLSLLEGRANQKFIHGSEKIMLSPVVAGVKKSVADRWGWCDNAQVSWKEFSDKAAQGELTYAMTNPASSNSGFSSTVGVQSALAGGETLQPDMIDNEAMSGFARGHKLTAGSSGWLADKFVAEQHQVDAIFNYESVLIGLNESGQLREPLCLIYPPEGVITADYPLLLLNKAKQQAFTKLIDYFKEQPVQQRLMSETARRPVIPGVALDKRFPDAVVLELPFPGKVETVDQILMTYLDKQRAPSTSIFVLDLSGSMRGDNLQQLKQAMHNLAGGDQSITGKFARFRAREQVIILPFSSQPMASQTFDIESGVGNDPVLQQLRNEINQLVANGGTAIYSALDSAYGLAKVARAQDSDRFYSIALLSDGANTQGLSYGGFRDLYRQNHDDYAGIPTFPIIFGGADKQEMEKLAHLTGGRAFDSTKHSLSQVFKKIRGYQ</sequence>
<organism evidence="2 3">
    <name type="scientific">Candidatus Thiodiazotropha endoloripes</name>
    <dbReference type="NCBI Taxonomy" id="1818881"/>
    <lineage>
        <taxon>Bacteria</taxon>
        <taxon>Pseudomonadati</taxon>
        <taxon>Pseudomonadota</taxon>
        <taxon>Gammaproteobacteria</taxon>
        <taxon>Chromatiales</taxon>
        <taxon>Sedimenticolaceae</taxon>
        <taxon>Candidatus Thiodiazotropha</taxon>
    </lineage>
</organism>
<evidence type="ECO:0000313" key="3">
    <source>
        <dbReference type="Proteomes" id="UP000094849"/>
    </source>
</evidence>
<dbReference type="STRING" id="1818881.A3196_11240"/>
<feature type="domain" description="VWFA" evidence="1">
    <location>
        <begin position="326"/>
        <end position="514"/>
    </location>
</feature>
<gene>
    <name evidence="2" type="ORF">A3196_11240</name>
</gene>
<dbReference type="SUPFAM" id="SSF53300">
    <property type="entry name" value="vWA-like"/>
    <property type="match status" value="1"/>
</dbReference>
<dbReference type="Gene3D" id="3.40.50.410">
    <property type="entry name" value="von Willebrand factor, type A domain"/>
    <property type="match status" value="1"/>
</dbReference>
<name>A0A1E2URT5_9GAMM</name>
<dbReference type="SMART" id="SM00327">
    <property type="entry name" value="VWA"/>
    <property type="match status" value="1"/>
</dbReference>
<dbReference type="RefSeq" id="WP_069005055.1">
    <property type="nucleotide sequence ID" value="NZ_LVJX01000007.1"/>
</dbReference>
<dbReference type="AlphaFoldDB" id="A0A1E2URT5"/>
<dbReference type="EMBL" id="LVJZ01000003">
    <property type="protein sequence ID" value="ODB97282.1"/>
    <property type="molecule type" value="Genomic_DNA"/>
</dbReference>
<protein>
    <recommendedName>
        <fullName evidence="1">VWFA domain-containing protein</fullName>
    </recommendedName>
</protein>
<dbReference type="InterPro" id="IPR002035">
    <property type="entry name" value="VWF_A"/>
</dbReference>
<dbReference type="InterPro" id="IPR036465">
    <property type="entry name" value="vWFA_dom_sf"/>
</dbReference>
<dbReference type="PROSITE" id="PS50234">
    <property type="entry name" value="VWFA"/>
    <property type="match status" value="1"/>
</dbReference>
<dbReference type="Pfam" id="PF13531">
    <property type="entry name" value="SBP_bac_11"/>
    <property type="match status" value="1"/>
</dbReference>
<evidence type="ECO:0000313" key="2">
    <source>
        <dbReference type="EMBL" id="ODB97282.1"/>
    </source>
</evidence>
<reference evidence="2 3" key="1">
    <citation type="submission" date="2016-03" db="EMBL/GenBank/DDBJ databases">
        <title>Chemosynthetic sulphur-oxidizing symbionts of marine invertebrate animals are capable of nitrogen fixation.</title>
        <authorList>
            <person name="Petersen J.M."/>
            <person name="Kemper A."/>
            <person name="Gruber-Vodicka H."/>
            <person name="Cardini U."/>
            <person name="Geest Mvander."/>
            <person name="Kleiner M."/>
            <person name="Bulgheresi S."/>
            <person name="Fussmann M."/>
            <person name="Herbold C."/>
            <person name="Seah B.K.B."/>
            <person name="Antony C.Paul."/>
            <person name="Liu D."/>
            <person name="Belitz A."/>
            <person name="Weber M."/>
        </authorList>
    </citation>
    <scope>NUCLEOTIDE SEQUENCE [LARGE SCALE GENOMIC DNA]</scope>
    <source>
        <strain evidence="2">G_D</strain>
    </source>
</reference>
<comment type="caution">
    <text evidence="2">The sequence shown here is derived from an EMBL/GenBank/DDBJ whole genome shotgun (WGS) entry which is preliminary data.</text>
</comment>
<dbReference type="Proteomes" id="UP000094849">
    <property type="component" value="Unassembled WGS sequence"/>
</dbReference>
<dbReference type="Pfam" id="PF00092">
    <property type="entry name" value="VWA"/>
    <property type="match status" value="1"/>
</dbReference>
<proteinExistence type="predicted"/>